<evidence type="ECO:0000256" key="1">
    <source>
        <dbReference type="SAM" id="Phobius"/>
    </source>
</evidence>
<dbReference type="EMBL" id="BOQN01000003">
    <property type="protein sequence ID" value="GIM88442.1"/>
    <property type="molecule type" value="Genomic_DNA"/>
</dbReference>
<organism evidence="2 3">
    <name type="scientific">Paractinoplanes toevensis</name>
    <dbReference type="NCBI Taxonomy" id="571911"/>
    <lineage>
        <taxon>Bacteria</taxon>
        <taxon>Bacillati</taxon>
        <taxon>Actinomycetota</taxon>
        <taxon>Actinomycetes</taxon>
        <taxon>Micromonosporales</taxon>
        <taxon>Micromonosporaceae</taxon>
        <taxon>Paractinoplanes</taxon>
    </lineage>
</organism>
<keyword evidence="3" id="KW-1185">Reference proteome</keyword>
<evidence type="ECO:0000313" key="2">
    <source>
        <dbReference type="EMBL" id="GIM88442.1"/>
    </source>
</evidence>
<accession>A0A919VXZ5</accession>
<feature type="transmembrane region" description="Helical" evidence="1">
    <location>
        <begin position="85"/>
        <end position="107"/>
    </location>
</feature>
<keyword evidence="1" id="KW-1133">Transmembrane helix</keyword>
<dbReference type="InterPro" id="IPR013901">
    <property type="entry name" value="Anthrone_oxy"/>
</dbReference>
<proteinExistence type="predicted"/>
<protein>
    <submittedName>
        <fullName evidence="2">Membrane protein</fullName>
    </submittedName>
</protein>
<sequence length="157" mass="16889">MPNMRIAVLLAATITTGMMAGLFYAYSISVMPALREADAAVFTEVMQRINKAITNGWFFLCFAGAAVFSATATVLYAISGPAEVLVPTAIALVLYTGQLVLTAALHIPLNNALDAAGRTDPAATRRAFEPRWVPWNHVRTVLCLGAFVALCWTLTRV</sequence>
<dbReference type="AlphaFoldDB" id="A0A919VXZ5"/>
<evidence type="ECO:0000313" key="3">
    <source>
        <dbReference type="Proteomes" id="UP000677082"/>
    </source>
</evidence>
<feature type="transmembrane region" description="Helical" evidence="1">
    <location>
        <begin position="56"/>
        <end position="78"/>
    </location>
</feature>
<keyword evidence="1" id="KW-0812">Transmembrane</keyword>
<name>A0A919VXZ5_9ACTN</name>
<comment type="caution">
    <text evidence="2">The sequence shown here is derived from an EMBL/GenBank/DDBJ whole genome shotgun (WGS) entry which is preliminary data.</text>
</comment>
<dbReference type="Proteomes" id="UP000677082">
    <property type="component" value="Unassembled WGS sequence"/>
</dbReference>
<dbReference type="Pfam" id="PF08592">
    <property type="entry name" value="Anthrone_oxy"/>
    <property type="match status" value="1"/>
</dbReference>
<reference evidence="2 3" key="1">
    <citation type="submission" date="2021-03" db="EMBL/GenBank/DDBJ databases">
        <title>Whole genome shotgun sequence of Actinoplanes toevensis NBRC 105298.</title>
        <authorList>
            <person name="Komaki H."/>
            <person name="Tamura T."/>
        </authorList>
    </citation>
    <scope>NUCLEOTIDE SEQUENCE [LARGE SCALE GENOMIC DNA]</scope>
    <source>
        <strain evidence="2 3">NBRC 105298</strain>
    </source>
</reference>
<gene>
    <name evidence="2" type="ORF">Ato02nite_002350</name>
</gene>
<keyword evidence="1" id="KW-0472">Membrane</keyword>